<evidence type="ECO:0000313" key="2">
    <source>
        <dbReference type="EMBL" id="OUS49691.1"/>
    </source>
</evidence>
<keyword evidence="3" id="KW-1185">Reference proteome</keyword>
<evidence type="ECO:0000313" key="1">
    <source>
        <dbReference type="EMBL" id="CEF97764.1"/>
    </source>
</evidence>
<gene>
    <name evidence="2" type="ORF">BE221DRAFT_189024</name>
    <name evidence="1" type="ORF">OT_ostta04g05180</name>
</gene>
<dbReference type="AlphaFoldDB" id="A0A090M6K0"/>
<dbReference type="OrthoDB" id="498214at2759"/>
<organism evidence="1 3">
    <name type="scientific">Ostreococcus tauri</name>
    <name type="common">Marine green alga</name>
    <dbReference type="NCBI Taxonomy" id="70448"/>
    <lineage>
        <taxon>Eukaryota</taxon>
        <taxon>Viridiplantae</taxon>
        <taxon>Chlorophyta</taxon>
        <taxon>Mamiellophyceae</taxon>
        <taxon>Mamiellales</taxon>
        <taxon>Bathycoccaceae</taxon>
        <taxon>Ostreococcus</taxon>
    </lineage>
</organism>
<dbReference type="InterPro" id="IPR005344">
    <property type="entry name" value="TMEM33/Pom33"/>
</dbReference>
<dbReference type="GO" id="GO:0016020">
    <property type="term" value="C:membrane"/>
    <property type="evidence" value="ECO:0007669"/>
    <property type="project" value="InterPro"/>
</dbReference>
<protein>
    <submittedName>
        <fullName evidence="1">Unnamed product</fullName>
    </submittedName>
</protein>
<accession>A0A090M6K0</accession>
<accession>A0A454XUM2</accession>
<dbReference type="Proteomes" id="UP000009170">
    <property type="component" value="Unassembled WGS sequence"/>
</dbReference>
<proteinExistence type="predicted"/>
<reference evidence="1" key="2">
    <citation type="journal article" date="2014" name="BMC Genomics">
        <title>An improved genome of the model marine alga Ostreococcus tauri unfolds by assessing Illumina de novo assemblies.</title>
        <authorList>
            <person name="Blanc-Mathieu R."/>
            <person name="Verhelst B."/>
            <person name="Derelle E."/>
            <person name="Rombauts S."/>
            <person name="Bouget F.Y."/>
            <person name="Carre I."/>
            <person name="Chateau A."/>
            <person name="Eyre-Walker A."/>
            <person name="Grimsley N."/>
            <person name="Moreau H."/>
            <person name="Piegu B."/>
            <person name="Rivals E."/>
            <person name="Schackwitz W."/>
            <person name="Van de Peer Y."/>
            <person name="Piganeau G."/>
        </authorList>
    </citation>
    <scope>NUCLEOTIDE SEQUENCE</scope>
    <source>
        <strain evidence="1">RCC4221</strain>
    </source>
</reference>
<dbReference type="EMBL" id="CAID01000004">
    <property type="protein sequence ID" value="CEF97764.1"/>
    <property type="molecule type" value="Genomic_DNA"/>
</dbReference>
<evidence type="ECO:0000313" key="3">
    <source>
        <dbReference type="Proteomes" id="UP000009170"/>
    </source>
</evidence>
<accession>A0A1Y5IJE4</accession>
<dbReference type="Proteomes" id="UP000195557">
    <property type="component" value="Unassembled WGS sequence"/>
</dbReference>
<dbReference type="InParanoid" id="A0A090M6K0"/>
<dbReference type="Pfam" id="PF03661">
    <property type="entry name" value="TMEM33_Pom33"/>
    <property type="match status" value="1"/>
</dbReference>
<name>A0A090M6K0_OSTTA</name>
<reference evidence="2" key="3">
    <citation type="submission" date="2017-04" db="EMBL/GenBank/DDBJ databases">
        <title>Population genomics of picophytoplankton unveils novel chromosome hypervariability.</title>
        <authorList>
            <consortium name="DOE Joint Genome Institute"/>
            <person name="Blanc-Mathieu R."/>
            <person name="Krasovec M."/>
            <person name="Hebrard M."/>
            <person name="Yau S."/>
            <person name="Desgranges E."/>
            <person name="Martin J."/>
            <person name="Schackwitz W."/>
            <person name="Kuo A."/>
            <person name="Salin G."/>
            <person name="Donnadieu C."/>
            <person name="Desdevises Y."/>
            <person name="Sanchez-Ferandin S."/>
            <person name="Moreau H."/>
            <person name="Rivals E."/>
            <person name="Grigoriev I.V."/>
            <person name="Grimsley N."/>
            <person name="Eyre-Walker A."/>
            <person name="Piganeau G."/>
        </authorList>
    </citation>
    <scope>NUCLEOTIDE SEQUENCE [LARGE SCALE GENOMIC DNA]</scope>
    <source>
        <strain evidence="2">RCC 1115</strain>
    </source>
</reference>
<sequence>MAYTLWPMVQRKDFRALARAMAAQTTTNGFQYVVYGVLILTSPRPSASAPAVTPLVVLSAYQAAARVDATTRGDANEKSAWRTLGLANAFEKAQENMAFALVLCAALEISAATMVLMETATPRRSFSRLFAWIAWLRARYHCRDNTVFRIKFTAHDTAFYHREVWGMLNEKIYSRAPASVRRVCAPIVAWFTRA</sequence>
<dbReference type="EMBL" id="KZ155771">
    <property type="protein sequence ID" value="OUS49691.1"/>
    <property type="molecule type" value="Genomic_DNA"/>
</dbReference>
<reference evidence="1 3" key="1">
    <citation type="journal article" date="2006" name="Proc. Natl. Acad. Sci. U.S.A.">
        <title>Genome analysis of the smallest free-living eukaryote Ostreococcus tauri unveils many unique features.</title>
        <authorList>
            <person name="Derelle E."/>
            <person name="Ferraz C."/>
            <person name="Rombauts S."/>
            <person name="Rouze P."/>
            <person name="Worden A.Z."/>
            <person name="Robbens S."/>
            <person name="Partensky F."/>
            <person name="Degroeve S."/>
            <person name="Echeynie S."/>
            <person name="Cooke R."/>
            <person name="Saeys Y."/>
            <person name="Wuyts J."/>
            <person name="Jabbari K."/>
            <person name="Bowler C."/>
            <person name="Panaud O."/>
            <person name="Piegu B."/>
            <person name="Ball S.G."/>
            <person name="Ral J.-P."/>
            <person name="Bouget F.-Y."/>
            <person name="Piganeau G."/>
            <person name="De Baets B."/>
            <person name="Picard A."/>
            <person name="Delseny M."/>
            <person name="Demaille J."/>
            <person name="Van de Peer Y."/>
            <person name="Moreau H."/>
        </authorList>
    </citation>
    <scope>NUCLEOTIDE SEQUENCE [LARGE SCALE GENOMIC DNA]</scope>
    <source>
        <strain evidence="1 3">OTTH0595</strain>
    </source>
</reference>